<organism evidence="3 4">
    <name type="scientific">Paenibacillus antri</name>
    <dbReference type="NCBI Taxonomy" id="2582848"/>
    <lineage>
        <taxon>Bacteria</taxon>
        <taxon>Bacillati</taxon>
        <taxon>Bacillota</taxon>
        <taxon>Bacilli</taxon>
        <taxon>Bacillales</taxon>
        <taxon>Paenibacillaceae</taxon>
        <taxon>Paenibacillus</taxon>
    </lineage>
</organism>
<dbReference type="GO" id="GO:0016746">
    <property type="term" value="F:acyltransferase activity"/>
    <property type="evidence" value="ECO:0007669"/>
    <property type="project" value="UniProtKB-KW"/>
</dbReference>
<keyword evidence="3" id="KW-0808">Transferase</keyword>
<evidence type="ECO:0000313" key="3">
    <source>
        <dbReference type="EMBL" id="TLS49404.1"/>
    </source>
</evidence>
<proteinExistence type="predicted"/>
<dbReference type="InterPro" id="IPR001451">
    <property type="entry name" value="Hexapep"/>
</dbReference>
<comment type="caution">
    <text evidence="3">The sequence shown here is derived from an EMBL/GenBank/DDBJ whole genome shotgun (WGS) entry which is preliminary data.</text>
</comment>
<dbReference type="InterPro" id="IPR051159">
    <property type="entry name" value="Hexapeptide_acetyltransf"/>
</dbReference>
<dbReference type="EMBL" id="VCIW01000021">
    <property type="protein sequence ID" value="TLS49404.1"/>
    <property type="molecule type" value="Genomic_DNA"/>
</dbReference>
<dbReference type="CDD" id="cd04647">
    <property type="entry name" value="LbH_MAT_like"/>
    <property type="match status" value="1"/>
</dbReference>
<dbReference type="AlphaFoldDB" id="A0A5R9G8L1"/>
<dbReference type="OrthoDB" id="9812571at2"/>
<dbReference type="SUPFAM" id="SSF51161">
    <property type="entry name" value="Trimeric LpxA-like enzymes"/>
    <property type="match status" value="1"/>
</dbReference>
<sequence>MIRLFRKALATIRQERDERGAYMVFLMYASHLLGLLRGLLYRVLYFANISGFLFAMQGSSKIEIFHKRASVRIGKFVFIRKNASLRVDYDGDLMLGDYVFINDNCNINCVNRVHIGARTKIAPNVCINDHDHDYKGVSGGRLLKGEVIIGNNVWIGSNVVVLRDTVIGDNAVIAAGSVVKGHVEPNTLFYNRRETRHIPIPSGSEAAAAAQPTPSGRGGAG</sequence>
<protein>
    <submittedName>
        <fullName evidence="3">Acyltransferase</fullName>
    </submittedName>
</protein>
<feature type="region of interest" description="Disordered" evidence="1">
    <location>
        <begin position="200"/>
        <end position="221"/>
    </location>
</feature>
<dbReference type="Pfam" id="PF00132">
    <property type="entry name" value="Hexapep"/>
    <property type="match status" value="1"/>
</dbReference>
<dbReference type="Proteomes" id="UP000309676">
    <property type="component" value="Unassembled WGS sequence"/>
</dbReference>
<evidence type="ECO:0000256" key="1">
    <source>
        <dbReference type="SAM" id="MobiDB-lite"/>
    </source>
</evidence>
<reference evidence="3 4" key="1">
    <citation type="submission" date="2019-05" db="EMBL/GenBank/DDBJ databases">
        <authorList>
            <person name="Narsing Rao M.P."/>
            <person name="Li W.J."/>
        </authorList>
    </citation>
    <scope>NUCLEOTIDE SEQUENCE [LARGE SCALE GENOMIC DNA]</scope>
    <source>
        <strain evidence="3 4">SYSU_K30003</strain>
    </source>
</reference>
<keyword evidence="2" id="KW-0472">Membrane</keyword>
<dbReference type="PANTHER" id="PTHR23416">
    <property type="entry name" value="SIALIC ACID SYNTHASE-RELATED"/>
    <property type="match status" value="1"/>
</dbReference>
<feature type="transmembrane region" description="Helical" evidence="2">
    <location>
        <begin position="21"/>
        <end position="39"/>
    </location>
</feature>
<gene>
    <name evidence="3" type="ORF">FE782_25130</name>
</gene>
<evidence type="ECO:0000256" key="2">
    <source>
        <dbReference type="SAM" id="Phobius"/>
    </source>
</evidence>
<keyword evidence="3" id="KW-0012">Acyltransferase</keyword>
<accession>A0A5R9G8L1</accession>
<keyword evidence="4" id="KW-1185">Reference proteome</keyword>
<dbReference type="InterPro" id="IPR011004">
    <property type="entry name" value="Trimer_LpxA-like_sf"/>
</dbReference>
<dbReference type="RefSeq" id="WP_138197121.1">
    <property type="nucleotide sequence ID" value="NZ_VCIW01000021.1"/>
</dbReference>
<dbReference type="Gene3D" id="2.160.10.10">
    <property type="entry name" value="Hexapeptide repeat proteins"/>
    <property type="match status" value="1"/>
</dbReference>
<name>A0A5R9G8L1_9BACL</name>
<keyword evidence="2" id="KW-0812">Transmembrane</keyword>
<evidence type="ECO:0000313" key="4">
    <source>
        <dbReference type="Proteomes" id="UP000309676"/>
    </source>
</evidence>
<keyword evidence="2" id="KW-1133">Transmembrane helix</keyword>